<dbReference type="InterPro" id="IPR004772">
    <property type="entry name" value="TrkH"/>
</dbReference>
<keyword evidence="11 12" id="KW-0472">Membrane</keyword>
<keyword evidence="6" id="KW-0633">Potassium transport</keyword>
<evidence type="ECO:0000256" key="7">
    <source>
        <dbReference type="ARBA" id="ARBA00022692"/>
    </source>
</evidence>
<dbReference type="InterPro" id="IPR003445">
    <property type="entry name" value="Cat_transpt"/>
</dbReference>
<feature type="transmembrane region" description="Helical" evidence="12">
    <location>
        <begin position="304"/>
        <end position="325"/>
    </location>
</feature>
<feature type="transmembrane region" description="Helical" evidence="12">
    <location>
        <begin position="331"/>
        <end position="357"/>
    </location>
</feature>
<name>A0ABU3Z927_9FIRM</name>
<feature type="transmembrane region" description="Helical" evidence="12">
    <location>
        <begin position="451"/>
        <end position="474"/>
    </location>
</feature>
<evidence type="ECO:0000256" key="4">
    <source>
        <dbReference type="ARBA" id="ARBA00022475"/>
    </source>
</evidence>
<dbReference type="Pfam" id="PF02386">
    <property type="entry name" value="TrkH"/>
    <property type="match status" value="1"/>
</dbReference>
<feature type="transmembrane region" description="Helical" evidence="12">
    <location>
        <begin position="421"/>
        <end position="439"/>
    </location>
</feature>
<keyword evidence="14" id="KW-1185">Reference proteome</keyword>
<feature type="transmembrane region" description="Helical" evidence="12">
    <location>
        <begin position="234"/>
        <end position="252"/>
    </location>
</feature>
<feature type="transmembrane region" description="Helical" evidence="12">
    <location>
        <begin position="206"/>
        <end position="227"/>
    </location>
</feature>
<evidence type="ECO:0000313" key="13">
    <source>
        <dbReference type="EMBL" id="MDV5088423.1"/>
    </source>
</evidence>
<keyword evidence="3" id="KW-0813">Transport</keyword>
<dbReference type="EMBL" id="JAWJZB010000006">
    <property type="protein sequence ID" value="MDV5088423.1"/>
    <property type="molecule type" value="Genomic_DNA"/>
</dbReference>
<reference evidence="13 14" key="1">
    <citation type="submission" date="2023-10" db="EMBL/GenBank/DDBJ databases">
        <title>Veillonella sp. nov., isolated from a pig farm feces dump.</title>
        <authorList>
            <person name="Chang Y.-H."/>
        </authorList>
    </citation>
    <scope>NUCLEOTIDE SEQUENCE [LARGE SCALE GENOMIC DNA]</scope>
    <source>
        <strain evidence="13 14">YH-vei2233</strain>
    </source>
</reference>
<evidence type="ECO:0000256" key="3">
    <source>
        <dbReference type="ARBA" id="ARBA00022448"/>
    </source>
</evidence>
<comment type="similarity">
    <text evidence="2">Belongs to the TrkH potassium transport family.</text>
</comment>
<evidence type="ECO:0000256" key="6">
    <source>
        <dbReference type="ARBA" id="ARBA00022538"/>
    </source>
</evidence>
<feature type="transmembrane region" description="Helical" evidence="12">
    <location>
        <begin position="125"/>
        <end position="147"/>
    </location>
</feature>
<keyword evidence="9 12" id="KW-1133">Transmembrane helix</keyword>
<keyword evidence="4" id="KW-1003">Cell membrane</keyword>
<evidence type="ECO:0000256" key="8">
    <source>
        <dbReference type="ARBA" id="ARBA00022958"/>
    </source>
</evidence>
<dbReference type="RefSeq" id="WP_317329959.1">
    <property type="nucleotide sequence ID" value="NZ_JAWJZA010000003.1"/>
</dbReference>
<evidence type="ECO:0000256" key="10">
    <source>
        <dbReference type="ARBA" id="ARBA00023065"/>
    </source>
</evidence>
<organism evidence="13 14">
    <name type="scientific">Veillonella absiana</name>
    <dbReference type="NCBI Taxonomy" id="3079305"/>
    <lineage>
        <taxon>Bacteria</taxon>
        <taxon>Bacillati</taxon>
        <taxon>Bacillota</taxon>
        <taxon>Negativicutes</taxon>
        <taxon>Veillonellales</taxon>
        <taxon>Veillonellaceae</taxon>
        <taxon>Veillonella</taxon>
    </lineage>
</organism>
<feature type="transmembrane region" description="Helical" evidence="12">
    <location>
        <begin position="68"/>
        <end position="92"/>
    </location>
</feature>
<proteinExistence type="inferred from homology"/>
<feature type="transmembrane region" description="Helical" evidence="12">
    <location>
        <begin position="12"/>
        <end position="30"/>
    </location>
</feature>
<gene>
    <name evidence="13" type="ORF">RVY80_06115</name>
</gene>
<feature type="transmembrane region" description="Helical" evidence="12">
    <location>
        <begin position="272"/>
        <end position="292"/>
    </location>
</feature>
<evidence type="ECO:0000256" key="2">
    <source>
        <dbReference type="ARBA" id="ARBA00009137"/>
    </source>
</evidence>
<feature type="transmembrane region" description="Helical" evidence="12">
    <location>
        <begin position="36"/>
        <end position="56"/>
    </location>
</feature>
<keyword evidence="10" id="KW-0406">Ion transport</keyword>
<accession>A0ABU3Z927</accession>
<keyword evidence="8" id="KW-0630">Potassium</keyword>
<sequence>MRIQIVMRLVGQLLFIFSAFTLIPFVYGLINQNLYFSFLYTSLLALVLAGWLYRNGIKSQNFSLRDGFLVVSMIWILTSILGSLPFIFSGILTNPLSALFESTSGITATGASIIADVDTIPKAFILWRGVLHWIGGMGIIVLILSFLKNLGADAAHFFNAEASVPKPGVVMPRIRSMASKLWRLYLVFTVACFLMLWAGGIEPFIALNYAFSIIATGGLAPTTAGGFDYSASNYITGVFVFFMILAGGNFSVYYNALHKGIKSIFLDFETRMYLLVLAIGVISVFLFLWYFSPTKSLVTLFREATFMLVSLQTGSGFAIADYNLWPAASQIILFVYSFFGGCSGSTTGGLKIIRIIILMKSSIMHLRKSIHPDMVQLVRVNGKPMPDKWIQMTQQFFFLFVAIYILSVIGMACTGMETSDALQIVTAFLANVGIAFGNFGPTSSFADLHDFAKLVAIFDMLLGRLELFTILVMFHPQFWEGYFIKSSKPKQYQVIWNQGRKRR</sequence>
<comment type="caution">
    <text evidence="13">The sequence shown here is derived from an EMBL/GenBank/DDBJ whole genome shotgun (WGS) entry which is preliminary data.</text>
</comment>
<feature type="transmembrane region" description="Helical" evidence="12">
    <location>
        <begin position="396"/>
        <end position="415"/>
    </location>
</feature>
<evidence type="ECO:0000256" key="11">
    <source>
        <dbReference type="ARBA" id="ARBA00023136"/>
    </source>
</evidence>
<comment type="subcellular location">
    <subcellularLocation>
        <location evidence="1">Cell inner membrane</location>
        <topology evidence="1">Multi-pass membrane protein</topology>
    </subcellularLocation>
</comment>
<dbReference type="PIRSF" id="PIRSF006247">
    <property type="entry name" value="TrkH"/>
    <property type="match status" value="1"/>
</dbReference>
<dbReference type="PANTHER" id="PTHR32024">
    <property type="entry name" value="TRK SYSTEM POTASSIUM UPTAKE PROTEIN TRKG-RELATED"/>
    <property type="match status" value="1"/>
</dbReference>
<keyword evidence="7 12" id="KW-0812">Transmembrane</keyword>
<evidence type="ECO:0000256" key="12">
    <source>
        <dbReference type="SAM" id="Phobius"/>
    </source>
</evidence>
<feature type="transmembrane region" description="Helical" evidence="12">
    <location>
        <begin position="181"/>
        <end position="200"/>
    </location>
</feature>
<evidence type="ECO:0000256" key="9">
    <source>
        <dbReference type="ARBA" id="ARBA00022989"/>
    </source>
</evidence>
<dbReference type="Proteomes" id="UP001272515">
    <property type="component" value="Unassembled WGS sequence"/>
</dbReference>
<dbReference type="PANTHER" id="PTHR32024:SF2">
    <property type="entry name" value="TRK SYSTEM POTASSIUM UPTAKE PROTEIN TRKG-RELATED"/>
    <property type="match status" value="1"/>
</dbReference>
<evidence type="ECO:0000313" key="14">
    <source>
        <dbReference type="Proteomes" id="UP001272515"/>
    </source>
</evidence>
<protein>
    <submittedName>
        <fullName evidence="13">TrkH family potassium uptake protein</fullName>
    </submittedName>
</protein>
<evidence type="ECO:0000256" key="1">
    <source>
        <dbReference type="ARBA" id="ARBA00004429"/>
    </source>
</evidence>
<keyword evidence="5" id="KW-0997">Cell inner membrane</keyword>
<evidence type="ECO:0000256" key="5">
    <source>
        <dbReference type="ARBA" id="ARBA00022519"/>
    </source>
</evidence>